<dbReference type="InterPro" id="IPR005647">
    <property type="entry name" value="Mnd1"/>
</dbReference>
<evidence type="ECO:0000259" key="8">
    <source>
        <dbReference type="Pfam" id="PF18517"/>
    </source>
</evidence>
<dbReference type="InterPro" id="IPR040661">
    <property type="entry name" value="LZ3wCH"/>
</dbReference>
<dbReference type="GO" id="GO:0007131">
    <property type="term" value="P:reciprocal meiotic recombination"/>
    <property type="evidence" value="ECO:0007669"/>
    <property type="project" value="InterPro"/>
</dbReference>
<dbReference type="AlphaFoldDB" id="A0A0D3IA54"/>
<keyword evidence="10" id="KW-1185">Reference proteome</keyword>
<dbReference type="GO" id="GO:0003690">
    <property type="term" value="F:double-stranded DNA binding"/>
    <property type="evidence" value="ECO:0007669"/>
    <property type="project" value="InterPro"/>
</dbReference>
<reference evidence="9" key="2">
    <citation type="submission" date="2024-10" db="UniProtKB">
        <authorList>
            <consortium name="EnsemblProtists"/>
        </authorList>
    </citation>
    <scope>IDENTIFICATION</scope>
</reference>
<dbReference type="RefSeq" id="XP_005760568.1">
    <property type="nucleotide sequence ID" value="XM_005760511.1"/>
</dbReference>
<name>A0A0D3IA54_EMIH1</name>
<feature type="domain" description="Leucine zipper with capping helix" evidence="8">
    <location>
        <begin position="165"/>
        <end position="200"/>
    </location>
</feature>
<sequence>MGKRGVSADEKKQRMLGMFHASRAVYTMKDIERDAPKLGIISNAVKDVLKELVCDDLVHEEKVGISTYYWSFPGELGAKKRGEAAAIRQQTARMRAEASQLRAAAAERSARDGGAGPEEGVEAERATASIAALQAQEAKLDGALEADKLAGVLDLRQRLSDLPHLKDAANRWTDNCFEVRKKFIEKFNMDAKEVDKHFEIQGLDYID</sequence>
<dbReference type="Pfam" id="PF03962">
    <property type="entry name" value="Mnd1"/>
    <property type="match status" value="1"/>
</dbReference>
<evidence type="ECO:0000256" key="5">
    <source>
        <dbReference type="PIRNR" id="PIRNR026991"/>
    </source>
</evidence>
<feature type="domain" description="Mnd1 HTH" evidence="7">
    <location>
        <begin position="15"/>
        <end position="73"/>
    </location>
</feature>
<dbReference type="HOGENOM" id="CLU_080628_3_1_1"/>
<dbReference type="STRING" id="2903.R1DHE5"/>
<dbReference type="OMA" id="ECYGDEY"/>
<keyword evidence="3" id="KW-0175">Coiled coil</keyword>
<protein>
    <recommendedName>
        <fullName evidence="11">Meiotic nuclear division protein 1 homolog</fullName>
    </recommendedName>
</protein>
<feature type="region of interest" description="Disordered" evidence="6">
    <location>
        <begin position="98"/>
        <end position="123"/>
    </location>
</feature>
<dbReference type="eggNOG" id="KOG3433">
    <property type="taxonomic scope" value="Eukaryota"/>
</dbReference>
<dbReference type="PIRSF" id="PIRSF026991">
    <property type="entry name" value="Mnd1"/>
    <property type="match status" value="1"/>
</dbReference>
<comment type="subcellular location">
    <subcellularLocation>
        <location evidence="1 5">Nucleus</location>
    </subcellularLocation>
</comment>
<evidence type="ECO:0000256" key="4">
    <source>
        <dbReference type="ARBA" id="ARBA00023242"/>
    </source>
</evidence>
<evidence type="ECO:0000256" key="2">
    <source>
        <dbReference type="ARBA" id="ARBA00005981"/>
    </source>
</evidence>
<dbReference type="GeneID" id="17254318"/>
<feature type="compositionally biased region" description="Low complexity" evidence="6">
    <location>
        <begin position="98"/>
        <end position="107"/>
    </location>
</feature>
<dbReference type="GO" id="GO:0005634">
    <property type="term" value="C:nucleus"/>
    <property type="evidence" value="ECO:0007669"/>
    <property type="project" value="UniProtKB-SubCell"/>
</dbReference>
<comment type="similarity">
    <text evidence="2 5">Belongs to the MND1 family.</text>
</comment>
<evidence type="ECO:0000313" key="10">
    <source>
        <dbReference type="Proteomes" id="UP000013827"/>
    </source>
</evidence>
<evidence type="ECO:0008006" key="11">
    <source>
        <dbReference type="Google" id="ProtNLM"/>
    </source>
</evidence>
<evidence type="ECO:0000259" key="7">
    <source>
        <dbReference type="Pfam" id="PF03962"/>
    </source>
</evidence>
<dbReference type="Pfam" id="PF18517">
    <property type="entry name" value="LZ3wCH"/>
    <property type="match status" value="1"/>
</dbReference>
<comment type="function">
    <text evidence="5">Required for proper homologous chromosome pairing and efficient cross-over and intragenic recombination during meiosis.</text>
</comment>
<proteinExistence type="inferred from homology"/>
<organism evidence="9 10">
    <name type="scientific">Emiliania huxleyi (strain CCMP1516)</name>
    <dbReference type="NCBI Taxonomy" id="280463"/>
    <lineage>
        <taxon>Eukaryota</taxon>
        <taxon>Haptista</taxon>
        <taxon>Haptophyta</taxon>
        <taxon>Prymnesiophyceae</taxon>
        <taxon>Isochrysidales</taxon>
        <taxon>Noelaerhabdaceae</taxon>
        <taxon>Emiliania</taxon>
    </lineage>
</organism>
<keyword evidence="4 5" id="KW-0539">Nucleus</keyword>
<evidence type="ECO:0000256" key="1">
    <source>
        <dbReference type="ARBA" id="ARBA00004123"/>
    </source>
</evidence>
<reference evidence="10" key="1">
    <citation type="journal article" date="2013" name="Nature">
        <title>Pan genome of the phytoplankton Emiliania underpins its global distribution.</title>
        <authorList>
            <person name="Read B.A."/>
            <person name="Kegel J."/>
            <person name="Klute M.J."/>
            <person name="Kuo A."/>
            <person name="Lefebvre S.C."/>
            <person name="Maumus F."/>
            <person name="Mayer C."/>
            <person name="Miller J."/>
            <person name="Monier A."/>
            <person name="Salamov A."/>
            <person name="Young J."/>
            <person name="Aguilar M."/>
            <person name="Claverie J.M."/>
            <person name="Frickenhaus S."/>
            <person name="Gonzalez K."/>
            <person name="Herman E.K."/>
            <person name="Lin Y.C."/>
            <person name="Napier J."/>
            <person name="Ogata H."/>
            <person name="Sarno A.F."/>
            <person name="Shmutz J."/>
            <person name="Schroeder D."/>
            <person name="de Vargas C."/>
            <person name="Verret F."/>
            <person name="von Dassow P."/>
            <person name="Valentin K."/>
            <person name="Van de Peer Y."/>
            <person name="Wheeler G."/>
            <person name="Dacks J.B."/>
            <person name="Delwiche C.F."/>
            <person name="Dyhrman S.T."/>
            <person name="Glockner G."/>
            <person name="John U."/>
            <person name="Richards T."/>
            <person name="Worden A.Z."/>
            <person name="Zhang X."/>
            <person name="Grigoriev I.V."/>
            <person name="Allen A.E."/>
            <person name="Bidle K."/>
            <person name="Borodovsky M."/>
            <person name="Bowler C."/>
            <person name="Brownlee C."/>
            <person name="Cock J.M."/>
            <person name="Elias M."/>
            <person name="Gladyshev V.N."/>
            <person name="Groth M."/>
            <person name="Guda C."/>
            <person name="Hadaegh A."/>
            <person name="Iglesias-Rodriguez M.D."/>
            <person name="Jenkins J."/>
            <person name="Jones B.M."/>
            <person name="Lawson T."/>
            <person name="Leese F."/>
            <person name="Lindquist E."/>
            <person name="Lobanov A."/>
            <person name="Lomsadze A."/>
            <person name="Malik S.B."/>
            <person name="Marsh M.E."/>
            <person name="Mackinder L."/>
            <person name="Mock T."/>
            <person name="Mueller-Roeber B."/>
            <person name="Pagarete A."/>
            <person name="Parker M."/>
            <person name="Probert I."/>
            <person name="Quesneville H."/>
            <person name="Raines C."/>
            <person name="Rensing S.A."/>
            <person name="Riano-Pachon D.M."/>
            <person name="Richier S."/>
            <person name="Rokitta S."/>
            <person name="Shiraiwa Y."/>
            <person name="Soanes D.M."/>
            <person name="van der Giezen M."/>
            <person name="Wahlund T.M."/>
            <person name="Williams B."/>
            <person name="Wilson W."/>
            <person name="Wolfe G."/>
            <person name="Wurch L.L."/>
        </authorList>
    </citation>
    <scope>NUCLEOTIDE SEQUENCE</scope>
</reference>
<evidence type="ECO:0000256" key="6">
    <source>
        <dbReference type="SAM" id="MobiDB-lite"/>
    </source>
</evidence>
<dbReference type="InterPro" id="IPR040453">
    <property type="entry name" value="Mnd1_HTH"/>
</dbReference>
<dbReference type="EnsemblProtists" id="EOD08139">
    <property type="protein sequence ID" value="EOD08139"/>
    <property type="gene ID" value="EMIHUDRAFT_416873"/>
</dbReference>
<evidence type="ECO:0000256" key="3">
    <source>
        <dbReference type="ARBA" id="ARBA00023054"/>
    </source>
</evidence>
<evidence type="ECO:0000313" key="9">
    <source>
        <dbReference type="EnsemblProtists" id="EOD08139"/>
    </source>
</evidence>
<accession>A0A0D3IA54</accession>
<dbReference type="PaxDb" id="2903-EOD08139"/>
<dbReference type="Proteomes" id="UP000013827">
    <property type="component" value="Unassembled WGS sequence"/>
</dbReference>
<dbReference type="KEGG" id="ehx:EMIHUDRAFT_416873"/>